<evidence type="ECO:0000313" key="2">
    <source>
        <dbReference type="Proteomes" id="UP000002333"/>
    </source>
</evidence>
<proteinExistence type="predicted"/>
<reference evidence="2" key="2">
    <citation type="submission" date="2008-05" db="EMBL/GenBank/DDBJ databases">
        <title>Genome sequence of Clostridium botulinum Ba4 strain 657 plasmid pCLJ.</title>
        <authorList>
            <person name="Shrivastava S."/>
            <person name="Brown J.L."/>
            <person name="Bruce D."/>
            <person name="Detter C."/>
            <person name="Munk C."/>
            <person name="Smith L.A."/>
            <person name="Smith T.J."/>
            <person name="Sutton G."/>
            <person name="Brettin T.S."/>
        </authorList>
    </citation>
    <scope>NUCLEOTIDE SEQUENCE [LARGE SCALE GENOMIC DNA]</scope>
    <source>
        <strain evidence="2">657 / Type Ba4</strain>
        <plasmid evidence="2">pCLJ</plasmid>
    </source>
</reference>
<geneLocation type="plasmid" evidence="1 2">
    <name>pCLJ</name>
</geneLocation>
<dbReference type="EMBL" id="CP001081">
    <property type="protein sequence ID" value="ACQ51193.1"/>
    <property type="molecule type" value="Genomic_DNA"/>
</dbReference>
<protein>
    <submittedName>
        <fullName evidence="1">Uncharacterized protein</fullName>
    </submittedName>
</protein>
<dbReference type="KEGG" id="cbi:CLJ_0266"/>
<organism evidence="1 2">
    <name type="scientific">Clostridium botulinum (strain 657 / Type Ba4)</name>
    <dbReference type="NCBI Taxonomy" id="515621"/>
    <lineage>
        <taxon>Bacteria</taxon>
        <taxon>Bacillati</taxon>
        <taxon>Bacillota</taxon>
        <taxon>Clostridia</taxon>
        <taxon>Eubacteriales</taxon>
        <taxon>Clostridiaceae</taxon>
        <taxon>Clostridium</taxon>
    </lineage>
</organism>
<gene>
    <name evidence="1" type="ordered locus">CLJ_0266</name>
</gene>
<sequence length="47" mass="5756">MENNKEIEKDKKEINDEEMKNKNIFDAIEDSFRDSAWKSWESGSFRW</sequence>
<name>A0A3F2ZR04_CLOB6</name>
<accession>A0A3F2ZR04</accession>
<keyword evidence="1" id="KW-0614">Plasmid</keyword>
<dbReference type="AlphaFoldDB" id="A0A3F2ZR04"/>
<dbReference type="Proteomes" id="UP000002333">
    <property type="component" value="Plasmid pCLJ"/>
</dbReference>
<reference evidence="1 2" key="1">
    <citation type="journal article" date="2007" name="PLoS ONE">
        <title>Analysis of the neurotoxin complex genes in Clostridium botulinum A1-A4 and B1 strains: BoNT/A3, /Ba4 and /B1 clusters are located within plasmids.</title>
        <authorList>
            <person name="Smith T.J."/>
            <person name="Hill K.K."/>
            <person name="Foley B.T."/>
            <person name="Detter J.C."/>
            <person name="Munk A.C."/>
            <person name="Bruce D.C."/>
            <person name="Doggett N.A."/>
            <person name="Smith L.A."/>
            <person name="Marks J.D."/>
            <person name="Xie G."/>
            <person name="Brettin T.S."/>
        </authorList>
    </citation>
    <scope>NUCLEOTIDE SEQUENCE [LARGE SCALE GENOMIC DNA]</scope>
    <source>
        <strain evidence="2">657 / Type Ba4</strain>
    </source>
</reference>
<evidence type="ECO:0000313" key="1">
    <source>
        <dbReference type="EMBL" id="ACQ51193.1"/>
    </source>
</evidence>
<dbReference type="RefSeq" id="WP_012720187.1">
    <property type="nucleotide sequence ID" value="NC_012654.1"/>
</dbReference>